<protein>
    <submittedName>
        <fullName evidence="1">Uncharacterized protein</fullName>
    </submittedName>
</protein>
<name>A0A151MZ91_ALLMI</name>
<sequence length="206" mass="23823">MFYQMCSSKKRLSHVLSFESVNAMDKLAEKNEVLCCRIGVEDLTAVETCYHTEYSQEEQWKKQVSCFRSYVEVVQENSLLSPEVRAWHQMIDEPDADSAWKNVYSLKDVLERYCDLIEDEGGEYSLTTLKQMKQELQTDLDIMNAHDKGRETVNAIIKKHLTADATESFYENIPKSKLKTMGQHSKMKHTECKEDPAKATCSDCNR</sequence>
<evidence type="ECO:0000313" key="2">
    <source>
        <dbReference type="Proteomes" id="UP000050525"/>
    </source>
</evidence>
<keyword evidence="2" id="KW-1185">Reference proteome</keyword>
<reference evidence="1 2" key="1">
    <citation type="journal article" date="2012" name="Genome Biol.">
        <title>Sequencing three crocodilian genomes to illuminate the evolution of archosaurs and amniotes.</title>
        <authorList>
            <person name="St John J.A."/>
            <person name="Braun E.L."/>
            <person name="Isberg S.R."/>
            <person name="Miles L.G."/>
            <person name="Chong A.Y."/>
            <person name="Gongora J."/>
            <person name="Dalzell P."/>
            <person name="Moran C."/>
            <person name="Bed'hom B."/>
            <person name="Abzhanov A."/>
            <person name="Burgess S.C."/>
            <person name="Cooksey A.M."/>
            <person name="Castoe T.A."/>
            <person name="Crawford N.G."/>
            <person name="Densmore L.D."/>
            <person name="Drew J.C."/>
            <person name="Edwards S.V."/>
            <person name="Faircloth B.C."/>
            <person name="Fujita M.K."/>
            <person name="Greenwold M.J."/>
            <person name="Hoffmann F.G."/>
            <person name="Howard J.M."/>
            <person name="Iguchi T."/>
            <person name="Janes D.E."/>
            <person name="Khan S.Y."/>
            <person name="Kohno S."/>
            <person name="de Koning A.J."/>
            <person name="Lance S.L."/>
            <person name="McCarthy F.M."/>
            <person name="McCormack J.E."/>
            <person name="Merchant M.E."/>
            <person name="Peterson D.G."/>
            <person name="Pollock D.D."/>
            <person name="Pourmand N."/>
            <person name="Raney B.J."/>
            <person name="Roessler K.A."/>
            <person name="Sanford J.R."/>
            <person name="Sawyer R.H."/>
            <person name="Schmidt C.J."/>
            <person name="Triplett E.W."/>
            <person name="Tuberville T.D."/>
            <person name="Venegas-Anaya M."/>
            <person name="Howard J.T."/>
            <person name="Jarvis E.D."/>
            <person name="Guillette L.J.Jr."/>
            <person name="Glenn T.C."/>
            <person name="Green R.E."/>
            <person name="Ray D.A."/>
        </authorList>
    </citation>
    <scope>NUCLEOTIDE SEQUENCE [LARGE SCALE GENOMIC DNA]</scope>
    <source>
        <strain evidence="1">KSC_2009_1</strain>
    </source>
</reference>
<organism evidence="1 2">
    <name type="scientific">Alligator mississippiensis</name>
    <name type="common">American alligator</name>
    <dbReference type="NCBI Taxonomy" id="8496"/>
    <lineage>
        <taxon>Eukaryota</taxon>
        <taxon>Metazoa</taxon>
        <taxon>Chordata</taxon>
        <taxon>Craniata</taxon>
        <taxon>Vertebrata</taxon>
        <taxon>Euteleostomi</taxon>
        <taxon>Archelosauria</taxon>
        <taxon>Archosauria</taxon>
        <taxon>Crocodylia</taxon>
        <taxon>Alligatoridae</taxon>
        <taxon>Alligatorinae</taxon>
        <taxon>Alligator</taxon>
    </lineage>
</organism>
<dbReference type="EMBL" id="AKHW03004488">
    <property type="protein sequence ID" value="KYO29830.1"/>
    <property type="molecule type" value="Genomic_DNA"/>
</dbReference>
<evidence type="ECO:0000313" key="1">
    <source>
        <dbReference type="EMBL" id="KYO29830.1"/>
    </source>
</evidence>
<comment type="caution">
    <text evidence="1">The sequence shown here is derived from an EMBL/GenBank/DDBJ whole genome shotgun (WGS) entry which is preliminary data.</text>
</comment>
<gene>
    <name evidence="1" type="ORF">Y1Q_0023176</name>
</gene>
<dbReference type="AlphaFoldDB" id="A0A151MZ91"/>
<proteinExistence type="predicted"/>
<accession>A0A151MZ91</accession>
<dbReference type="Proteomes" id="UP000050525">
    <property type="component" value="Unassembled WGS sequence"/>
</dbReference>